<protein>
    <submittedName>
        <fullName evidence="2">Uncharacterized protein</fullName>
    </submittedName>
</protein>
<evidence type="ECO:0000313" key="3">
    <source>
        <dbReference type="Proteomes" id="UP001434883"/>
    </source>
</evidence>
<feature type="chain" id="PRO_5046828433" evidence="1">
    <location>
        <begin position="21"/>
        <end position="116"/>
    </location>
</feature>
<dbReference type="EMBL" id="JAHRIN010079488">
    <property type="protein sequence ID" value="MEQ2219477.1"/>
    <property type="molecule type" value="Genomic_DNA"/>
</dbReference>
<gene>
    <name evidence="2" type="ORF">XENOCAPTIV_018411</name>
</gene>
<keyword evidence="3" id="KW-1185">Reference proteome</keyword>
<feature type="signal peptide" evidence="1">
    <location>
        <begin position="1"/>
        <end position="20"/>
    </location>
</feature>
<evidence type="ECO:0000313" key="2">
    <source>
        <dbReference type="EMBL" id="MEQ2219477.1"/>
    </source>
</evidence>
<sequence length="116" mass="13298">MFCPLGASLIYFWTMSPSHCWTVSPMHEAVSELQSSFNDTVAQRSVITGLYSQQLSDFITIAAPNQLNKCLHPGCFCQFFNFLKIVIFMHKYTCIIYSTDQKFGHTFSFKELSLFS</sequence>
<organism evidence="2 3">
    <name type="scientific">Xenoophorus captivus</name>
    <dbReference type="NCBI Taxonomy" id="1517983"/>
    <lineage>
        <taxon>Eukaryota</taxon>
        <taxon>Metazoa</taxon>
        <taxon>Chordata</taxon>
        <taxon>Craniata</taxon>
        <taxon>Vertebrata</taxon>
        <taxon>Euteleostomi</taxon>
        <taxon>Actinopterygii</taxon>
        <taxon>Neopterygii</taxon>
        <taxon>Teleostei</taxon>
        <taxon>Neoteleostei</taxon>
        <taxon>Acanthomorphata</taxon>
        <taxon>Ovalentaria</taxon>
        <taxon>Atherinomorphae</taxon>
        <taxon>Cyprinodontiformes</taxon>
        <taxon>Goodeidae</taxon>
        <taxon>Xenoophorus</taxon>
    </lineage>
</organism>
<evidence type="ECO:0000256" key="1">
    <source>
        <dbReference type="SAM" id="SignalP"/>
    </source>
</evidence>
<reference evidence="2 3" key="1">
    <citation type="submission" date="2021-06" db="EMBL/GenBank/DDBJ databases">
        <authorList>
            <person name="Palmer J.M."/>
        </authorList>
    </citation>
    <scope>NUCLEOTIDE SEQUENCE [LARGE SCALE GENOMIC DNA]</scope>
    <source>
        <strain evidence="2 3">XC_2019</strain>
        <tissue evidence="2">Muscle</tissue>
    </source>
</reference>
<comment type="caution">
    <text evidence="2">The sequence shown here is derived from an EMBL/GenBank/DDBJ whole genome shotgun (WGS) entry which is preliminary data.</text>
</comment>
<dbReference type="Proteomes" id="UP001434883">
    <property type="component" value="Unassembled WGS sequence"/>
</dbReference>
<keyword evidence="1" id="KW-0732">Signal</keyword>
<accession>A0ABV0SHQ8</accession>
<name>A0ABV0SHQ8_9TELE</name>
<proteinExistence type="predicted"/>